<dbReference type="Gene3D" id="3.90.550.10">
    <property type="entry name" value="Spore Coat Polysaccharide Biosynthesis Protein SpsA, Chain A"/>
    <property type="match status" value="1"/>
</dbReference>
<dbReference type="RefSeq" id="WP_182839773.1">
    <property type="nucleotide sequence ID" value="NZ_BAAABQ010000034.1"/>
</dbReference>
<dbReference type="PANTHER" id="PTHR43685:SF5">
    <property type="entry name" value="GLYCOSYLTRANSFERASE EPSE-RELATED"/>
    <property type="match status" value="1"/>
</dbReference>
<evidence type="ECO:0000313" key="6">
    <source>
        <dbReference type="Proteomes" id="UP000517916"/>
    </source>
</evidence>
<dbReference type="Pfam" id="PF00535">
    <property type="entry name" value="Glycos_transf_2"/>
    <property type="match status" value="1"/>
</dbReference>
<comment type="caution">
    <text evidence="5">The sequence shown here is derived from an EMBL/GenBank/DDBJ whole genome shotgun (WGS) entry which is preliminary data.</text>
</comment>
<reference evidence="5 6" key="1">
    <citation type="submission" date="2020-08" db="EMBL/GenBank/DDBJ databases">
        <title>Genomic Encyclopedia of Archaeal and Bacterial Type Strains, Phase II (KMG-II): from individual species to whole genera.</title>
        <authorList>
            <person name="Goeker M."/>
        </authorList>
    </citation>
    <scope>NUCLEOTIDE SEQUENCE [LARGE SCALE GENOMIC DNA]</scope>
    <source>
        <strain evidence="5 6">DSM 43850</strain>
    </source>
</reference>
<keyword evidence="3" id="KW-0808">Transferase</keyword>
<dbReference type="InterPro" id="IPR001173">
    <property type="entry name" value="Glyco_trans_2-like"/>
</dbReference>
<comment type="similarity">
    <text evidence="1">Belongs to the glycosyltransferase 2 family.</text>
</comment>
<dbReference type="InterPro" id="IPR050834">
    <property type="entry name" value="Glycosyltransf_2"/>
</dbReference>
<dbReference type="InterPro" id="IPR029044">
    <property type="entry name" value="Nucleotide-diphossugar_trans"/>
</dbReference>
<dbReference type="PANTHER" id="PTHR43685">
    <property type="entry name" value="GLYCOSYLTRANSFERASE"/>
    <property type="match status" value="1"/>
</dbReference>
<feature type="domain" description="Glycosyltransferase 2-like" evidence="4">
    <location>
        <begin position="15"/>
        <end position="113"/>
    </location>
</feature>
<name>A0ABR6BTK2_9PSEU</name>
<dbReference type="EMBL" id="JACJID010000006">
    <property type="protein sequence ID" value="MBA8930252.1"/>
    <property type="molecule type" value="Genomic_DNA"/>
</dbReference>
<accession>A0ABR6BTK2</accession>
<evidence type="ECO:0000256" key="2">
    <source>
        <dbReference type="ARBA" id="ARBA00022676"/>
    </source>
</evidence>
<evidence type="ECO:0000259" key="4">
    <source>
        <dbReference type="Pfam" id="PF00535"/>
    </source>
</evidence>
<evidence type="ECO:0000256" key="1">
    <source>
        <dbReference type="ARBA" id="ARBA00006739"/>
    </source>
</evidence>
<dbReference type="SUPFAM" id="SSF53448">
    <property type="entry name" value="Nucleotide-diphospho-sugar transferases"/>
    <property type="match status" value="1"/>
</dbReference>
<organism evidence="5 6">
    <name type="scientific">Kutzneria viridogrisea</name>
    <dbReference type="NCBI Taxonomy" id="47990"/>
    <lineage>
        <taxon>Bacteria</taxon>
        <taxon>Bacillati</taxon>
        <taxon>Actinomycetota</taxon>
        <taxon>Actinomycetes</taxon>
        <taxon>Pseudonocardiales</taxon>
        <taxon>Pseudonocardiaceae</taxon>
        <taxon>Kutzneria</taxon>
    </lineage>
</organism>
<keyword evidence="2" id="KW-0328">Glycosyltransferase</keyword>
<proteinExistence type="inferred from homology"/>
<evidence type="ECO:0000313" key="5">
    <source>
        <dbReference type="EMBL" id="MBA8930252.1"/>
    </source>
</evidence>
<evidence type="ECO:0000256" key="3">
    <source>
        <dbReference type="ARBA" id="ARBA00022679"/>
    </source>
</evidence>
<sequence length="254" mass="27192">MPVLSVLTAAHAGRGPLLAAAGESLAAQQLPIGWRLEWVVQEDGPSPHLAEVLGQFPFARLGTNNGQLGIAMTRNLALTRVSGELVHVLDSDDLLLPGALATALAAFERHPEIHWVAAQADDLMPDGARVPYPLAFRTGYVRAGEINTFTAEHDEPPISCAGLTARTATLRALGGYAANPCSEDVALFTAMAELTPGWITPEITWLIRQHERRTTRGEGWRRLRAASVAMVHQRLAAQRSVGLRLGAAQPQGGL</sequence>
<dbReference type="Proteomes" id="UP000517916">
    <property type="component" value="Unassembled WGS sequence"/>
</dbReference>
<gene>
    <name evidence="5" type="ORF">BC739_007485</name>
</gene>
<protein>
    <submittedName>
        <fullName evidence="5">Glycosyltransferase involved in cell wall biosynthesis</fullName>
    </submittedName>
</protein>
<keyword evidence="6" id="KW-1185">Reference proteome</keyword>